<evidence type="ECO:0000256" key="3">
    <source>
        <dbReference type="ARBA" id="ARBA00022989"/>
    </source>
</evidence>
<feature type="transmembrane region" description="Helical" evidence="5">
    <location>
        <begin position="24"/>
        <end position="42"/>
    </location>
</feature>
<dbReference type="PANTHER" id="PTHR31465">
    <property type="entry name" value="PROTEIN RTA1-RELATED"/>
    <property type="match status" value="1"/>
</dbReference>
<dbReference type="InParanoid" id="A0A369J8M8"/>
<evidence type="ECO:0000313" key="8">
    <source>
        <dbReference type="Proteomes" id="UP000076154"/>
    </source>
</evidence>
<comment type="caution">
    <text evidence="7">The sequence shown here is derived from an EMBL/GenBank/DDBJ whole genome shotgun (WGS) entry which is preliminary data.</text>
</comment>
<dbReference type="GO" id="GO:0005886">
    <property type="term" value="C:plasma membrane"/>
    <property type="evidence" value="ECO:0007669"/>
    <property type="project" value="TreeGrafter"/>
</dbReference>
<dbReference type="GO" id="GO:0000324">
    <property type="term" value="C:fungal-type vacuole"/>
    <property type="evidence" value="ECO:0007669"/>
    <property type="project" value="TreeGrafter"/>
</dbReference>
<name>A0A369J8M8_HYPMA</name>
<dbReference type="PANTHER" id="PTHR31465:SF9">
    <property type="entry name" value="SPHINGOID LONG-CHAIN BASE TRANSPORTER RSB1"/>
    <property type="match status" value="1"/>
</dbReference>
<evidence type="ECO:0000256" key="5">
    <source>
        <dbReference type="SAM" id="Phobius"/>
    </source>
</evidence>
<dbReference type="Pfam" id="PF04479">
    <property type="entry name" value="RTA1"/>
    <property type="match status" value="1"/>
</dbReference>
<dbReference type="Proteomes" id="UP000076154">
    <property type="component" value="Unassembled WGS sequence"/>
</dbReference>
<feature type="chain" id="PRO_5016562641" evidence="6">
    <location>
        <begin position="18"/>
        <end position="264"/>
    </location>
</feature>
<keyword evidence="3 5" id="KW-1133">Transmembrane helix</keyword>
<accession>A0A369J8M8</accession>
<reference evidence="7" key="1">
    <citation type="submission" date="2018-04" db="EMBL/GenBank/DDBJ databases">
        <title>Whole genome sequencing of Hypsizygus marmoreus.</title>
        <authorList>
            <person name="Choi I.-G."/>
            <person name="Min B."/>
            <person name="Kim J.-G."/>
            <person name="Kim S."/>
            <person name="Oh Y.-L."/>
            <person name="Kong W.-S."/>
            <person name="Park H."/>
            <person name="Jeong J."/>
            <person name="Song E.-S."/>
        </authorList>
    </citation>
    <scope>NUCLEOTIDE SEQUENCE [LARGE SCALE GENOMIC DNA]</scope>
    <source>
        <strain evidence="7">51987-8</strain>
    </source>
</reference>
<organism evidence="7 8">
    <name type="scientific">Hypsizygus marmoreus</name>
    <name type="common">White beech mushroom</name>
    <name type="synonym">Agaricus marmoreus</name>
    <dbReference type="NCBI Taxonomy" id="39966"/>
    <lineage>
        <taxon>Eukaryota</taxon>
        <taxon>Fungi</taxon>
        <taxon>Dikarya</taxon>
        <taxon>Basidiomycota</taxon>
        <taxon>Agaricomycotina</taxon>
        <taxon>Agaricomycetes</taxon>
        <taxon>Agaricomycetidae</taxon>
        <taxon>Agaricales</taxon>
        <taxon>Tricholomatineae</taxon>
        <taxon>Lyophyllaceae</taxon>
        <taxon>Hypsizygus</taxon>
    </lineage>
</organism>
<evidence type="ECO:0000256" key="1">
    <source>
        <dbReference type="ARBA" id="ARBA00004141"/>
    </source>
</evidence>
<proteinExistence type="predicted"/>
<dbReference type="InterPro" id="IPR007568">
    <property type="entry name" value="RTA1"/>
</dbReference>
<gene>
    <name evidence="7" type="ORF">Hypma_003394</name>
</gene>
<dbReference type="EMBL" id="LUEZ02000134">
    <property type="protein sequence ID" value="RDB16093.1"/>
    <property type="molecule type" value="Genomic_DNA"/>
</dbReference>
<evidence type="ECO:0000256" key="6">
    <source>
        <dbReference type="SAM" id="SignalP"/>
    </source>
</evidence>
<protein>
    <submittedName>
        <fullName evidence="7">Uncharacterized protein C17G6.02c</fullName>
    </submittedName>
</protein>
<feature type="transmembrane region" description="Helical" evidence="5">
    <location>
        <begin position="96"/>
        <end position="115"/>
    </location>
</feature>
<feature type="signal peptide" evidence="6">
    <location>
        <begin position="1"/>
        <end position="17"/>
    </location>
</feature>
<sequence>MFLVLFSMSTIAHTGQATYSRMWWLLPTVTFCGILEILGWAARVWSSISPLLDTPFTIQITATIIGPTPLLAANFVILGKIIEHLGPTYSRLSPKWYAIVFCTGDVVSLVIQAIGGGLASSASENNEDPTLGGNIILAGISIQMAMISLYALCAIEFFVRYFKYAPVRQLSFTVGVSSPYDVPFLRAVYRTIELSDGWDGRIISTQVYFNVLDGAMIVLAMYTLNFAHPAYLLDASRRRDGGKPVTSIEMKDGVKGRESMQALA</sequence>
<dbReference type="STRING" id="39966.A0A369J8M8"/>
<evidence type="ECO:0000313" key="7">
    <source>
        <dbReference type="EMBL" id="RDB16093.1"/>
    </source>
</evidence>
<keyword evidence="6" id="KW-0732">Signal</keyword>
<feature type="transmembrane region" description="Helical" evidence="5">
    <location>
        <begin position="135"/>
        <end position="159"/>
    </location>
</feature>
<dbReference type="OrthoDB" id="3358017at2759"/>
<dbReference type="AlphaFoldDB" id="A0A369J8M8"/>
<evidence type="ECO:0000256" key="4">
    <source>
        <dbReference type="ARBA" id="ARBA00023136"/>
    </source>
</evidence>
<comment type="subcellular location">
    <subcellularLocation>
        <location evidence="1">Membrane</location>
        <topology evidence="1">Multi-pass membrane protein</topology>
    </subcellularLocation>
</comment>
<evidence type="ECO:0000256" key="2">
    <source>
        <dbReference type="ARBA" id="ARBA00022692"/>
    </source>
</evidence>
<dbReference type="FunCoup" id="A0A369J8M8">
    <property type="interactions" value="32"/>
</dbReference>
<keyword evidence="4 5" id="KW-0472">Membrane</keyword>
<keyword evidence="8" id="KW-1185">Reference proteome</keyword>
<keyword evidence="2 5" id="KW-0812">Transmembrane</keyword>